<evidence type="ECO:0000256" key="1">
    <source>
        <dbReference type="ARBA" id="ARBA00010641"/>
    </source>
</evidence>
<evidence type="ECO:0000259" key="6">
    <source>
        <dbReference type="Pfam" id="PF04542"/>
    </source>
</evidence>
<geneLocation type="plasmid" evidence="8 9">
    <name>unnamed1</name>
</geneLocation>
<dbReference type="SUPFAM" id="SSF88659">
    <property type="entry name" value="Sigma3 and sigma4 domains of RNA polymerase sigma factors"/>
    <property type="match status" value="1"/>
</dbReference>
<name>A0AAF1K9A1_9HYPH</name>
<dbReference type="GO" id="GO:0006352">
    <property type="term" value="P:DNA-templated transcription initiation"/>
    <property type="evidence" value="ECO:0007669"/>
    <property type="project" value="InterPro"/>
</dbReference>
<protein>
    <submittedName>
        <fullName evidence="8">Sigma-70 family RNA polymerase sigma factor</fullName>
    </submittedName>
</protein>
<dbReference type="InterPro" id="IPR013249">
    <property type="entry name" value="RNA_pol_sigma70_r4_t2"/>
</dbReference>
<dbReference type="GO" id="GO:0003677">
    <property type="term" value="F:DNA binding"/>
    <property type="evidence" value="ECO:0007669"/>
    <property type="project" value="UniProtKB-KW"/>
</dbReference>
<keyword evidence="3" id="KW-0731">Sigma factor</keyword>
<keyword evidence="2" id="KW-0805">Transcription regulation</keyword>
<dbReference type="InterPro" id="IPR007627">
    <property type="entry name" value="RNA_pol_sigma70_r2"/>
</dbReference>
<evidence type="ECO:0000313" key="9">
    <source>
        <dbReference type="Proteomes" id="UP000249499"/>
    </source>
</evidence>
<evidence type="ECO:0000313" key="8">
    <source>
        <dbReference type="EMBL" id="WFR98623.1"/>
    </source>
</evidence>
<dbReference type="RefSeq" id="WP_240539072.1">
    <property type="nucleotide sequence ID" value="NZ_CP117258.1"/>
</dbReference>
<dbReference type="Gene3D" id="1.10.1740.10">
    <property type="match status" value="1"/>
</dbReference>
<accession>A0AAF1K9A1</accession>
<dbReference type="Proteomes" id="UP000249499">
    <property type="component" value="Plasmid unnamed1"/>
</dbReference>
<proteinExistence type="inferred from homology"/>
<dbReference type="PANTHER" id="PTHR43133:SF58">
    <property type="entry name" value="ECF RNA POLYMERASE SIGMA FACTOR SIGD"/>
    <property type="match status" value="1"/>
</dbReference>
<organism evidence="8 9">
    <name type="scientific">Rhizobium tumorigenes</name>
    <dbReference type="NCBI Taxonomy" id="2041385"/>
    <lineage>
        <taxon>Bacteria</taxon>
        <taxon>Pseudomonadati</taxon>
        <taxon>Pseudomonadota</taxon>
        <taxon>Alphaproteobacteria</taxon>
        <taxon>Hyphomicrobiales</taxon>
        <taxon>Rhizobiaceae</taxon>
        <taxon>Rhizobium/Agrobacterium group</taxon>
        <taxon>Rhizobium</taxon>
    </lineage>
</organism>
<keyword evidence="4" id="KW-0238">DNA-binding</keyword>
<dbReference type="NCBIfam" id="TIGR02937">
    <property type="entry name" value="sigma70-ECF"/>
    <property type="match status" value="1"/>
</dbReference>
<dbReference type="InterPro" id="IPR013325">
    <property type="entry name" value="RNA_pol_sigma_r2"/>
</dbReference>
<reference evidence="9" key="2">
    <citation type="journal article" date="2023" name="MicrobiologyOpen">
        <title>Genomics of the tumorigenes clade of the family Rhizobiaceae and description of Rhizobium rhododendri sp. nov.</title>
        <authorList>
            <person name="Kuzmanovic N."/>
            <person name="diCenzo G.C."/>
            <person name="Bunk B."/>
            <person name="Sproeer C."/>
            <person name="Fruehling A."/>
            <person name="Neumann-Schaal M."/>
            <person name="Overmann J."/>
            <person name="Smalla K."/>
        </authorList>
    </citation>
    <scope>NUCLEOTIDE SEQUENCE [LARGE SCALE GENOMIC DNA]</scope>
    <source>
        <strain evidence="9">1078</strain>
        <plasmid evidence="9">unnamed1</plasmid>
    </source>
</reference>
<dbReference type="InterPro" id="IPR036388">
    <property type="entry name" value="WH-like_DNA-bd_sf"/>
</dbReference>
<keyword evidence="9" id="KW-1185">Reference proteome</keyword>
<comment type="similarity">
    <text evidence="1">Belongs to the sigma-70 factor family. ECF subfamily.</text>
</comment>
<dbReference type="Pfam" id="PF08281">
    <property type="entry name" value="Sigma70_r4_2"/>
    <property type="match status" value="1"/>
</dbReference>
<gene>
    <name evidence="8" type="ORF">PR017_25260</name>
</gene>
<evidence type="ECO:0000256" key="5">
    <source>
        <dbReference type="ARBA" id="ARBA00023163"/>
    </source>
</evidence>
<dbReference type="EMBL" id="CP117258">
    <property type="protein sequence ID" value="WFR98623.1"/>
    <property type="molecule type" value="Genomic_DNA"/>
</dbReference>
<dbReference type="GO" id="GO:0016987">
    <property type="term" value="F:sigma factor activity"/>
    <property type="evidence" value="ECO:0007669"/>
    <property type="project" value="UniProtKB-KW"/>
</dbReference>
<evidence type="ECO:0000256" key="3">
    <source>
        <dbReference type="ARBA" id="ARBA00023082"/>
    </source>
</evidence>
<feature type="domain" description="RNA polymerase sigma-70 region 2" evidence="6">
    <location>
        <begin position="48"/>
        <end position="102"/>
    </location>
</feature>
<keyword evidence="8" id="KW-0614">Plasmid</keyword>
<dbReference type="InterPro" id="IPR013324">
    <property type="entry name" value="RNA_pol_sigma_r3/r4-like"/>
</dbReference>
<dbReference type="PANTHER" id="PTHR43133">
    <property type="entry name" value="RNA POLYMERASE ECF-TYPE SIGMA FACTO"/>
    <property type="match status" value="1"/>
</dbReference>
<evidence type="ECO:0000259" key="7">
    <source>
        <dbReference type="Pfam" id="PF08281"/>
    </source>
</evidence>
<feature type="domain" description="RNA polymerase sigma factor 70 region 4 type 2" evidence="7">
    <location>
        <begin position="133"/>
        <end position="184"/>
    </location>
</feature>
<sequence length="193" mass="20993">MATVIKGCSSRQPASEASDLWGDLMAAAQRGNGGAYTRLLTEIDVWLCRYYARRLPPSFVEDAVQDTLLTVHVRRHTYEPGRPFKAWLSGIARYKWIDRLRGMARDPAAPGAEDLGDDIAIEDHGTAVTSAVYLQELLAKLKPAQSQVIKLVKIDGLTIEEAAELTGQSVALVKVNIHRGLTTLSGIVAGRPG</sequence>
<dbReference type="Gene3D" id="1.10.10.10">
    <property type="entry name" value="Winged helix-like DNA-binding domain superfamily/Winged helix DNA-binding domain"/>
    <property type="match status" value="1"/>
</dbReference>
<keyword evidence="5" id="KW-0804">Transcription</keyword>
<evidence type="ECO:0000256" key="2">
    <source>
        <dbReference type="ARBA" id="ARBA00023015"/>
    </source>
</evidence>
<dbReference type="InterPro" id="IPR039425">
    <property type="entry name" value="RNA_pol_sigma-70-like"/>
</dbReference>
<reference evidence="8 9" key="1">
    <citation type="journal article" date="2018" name="Sci. Rep.">
        <title>Rhizobium tumorigenes sp. nov., a novel plant tumorigenic bacterium isolated from cane gall tumors on thornless blackberry.</title>
        <authorList>
            <person name="Kuzmanovi N."/>
            <person name="Smalla K."/>
            <person name="Gronow S."/>
            <person name="PuBawska J."/>
        </authorList>
    </citation>
    <scope>NUCLEOTIDE SEQUENCE [LARGE SCALE GENOMIC DNA]</scope>
    <source>
        <strain evidence="8 9">1078</strain>
    </source>
</reference>
<dbReference type="InterPro" id="IPR014284">
    <property type="entry name" value="RNA_pol_sigma-70_dom"/>
</dbReference>
<dbReference type="KEGG" id="rtu:PR017_25260"/>
<dbReference type="Pfam" id="PF04542">
    <property type="entry name" value="Sigma70_r2"/>
    <property type="match status" value="1"/>
</dbReference>
<dbReference type="SUPFAM" id="SSF88946">
    <property type="entry name" value="Sigma2 domain of RNA polymerase sigma factors"/>
    <property type="match status" value="1"/>
</dbReference>
<dbReference type="AlphaFoldDB" id="A0AAF1K9A1"/>
<evidence type="ECO:0000256" key="4">
    <source>
        <dbReference type="ARBA" id="ARBA00023125"/>
    </source>
</evidence>